<evidence type="ECO:0000256" key="1">
    <source>
        <dbReference type="SAM" id="MobiDB-lite"/>
    </source>
</evidence>
<organism evidence="2 3">
    <name type="scientific">Modestobacter caceresii</name>
    <dbReference type="NCBI Taxonomy" id="1522368"/>
    <lineage>
        <taxon>Bacteria</taxon>
        <taxon>Bacillati</taxon>
        <taxon>Actinomycetota</taxon>
        <taxon>Actinomycetes</taxon>
        <taxon>Geodermatophilales</taxon>
        <taxon>Geodermatophilaceae</taxon>
        <taxon>Modestobacter</taxon>
    </lineage>
</organism>
<protein>
    <submittedName>
        <fullName evidence="2">Uncharacterized protein</fullName>
    </submittedName>
</protein>
<evidence type="ECO:0000313" key="2">
    <source>
        <dbReference type="EMBL" id="KGH44961.1"/>
    </source>
</evidence>
<accession>A0A098Y5I4</accession>
<proteinExistence type="predicted"/>
<dbReference type="RefSeq" id="WP_036339279.1">
    <property type="nucleotide sequence ID" value="NZ_JPMX01000093.1"/>
</dbReference>
<feature type="region of interest" description="Disordered" evidence="1">
    <location>
        <begin position="61"/>
        <end position="82"/>
    </location>
</feature>
<dbReference type="AlphaFoldDB" id="A0A098Y5I4"/>
<evidence type="ECO:0000313" key="3">
    <source>
        <dbReference type="Proteomes" id="UP000029713"/>
    </source>
</evidence>
<dbReference type="Proteomes" id="UP000029713">
    <property type="component" value="Unassembled WGS sequence"/>
</dbReference>
<comment type="caution">
    <text evidence="2">The sequence shown here is derived from an EMBL/GenBank/DDBJ whole genome shotgun (WGS) entry which is preliminary data.</text>
</comment>
<dbReference type="OrthoDB" id="570199at2"/>
<gene>
    <name evidence="2" type="ORF">IN07_20375</name>
</gene>
<reference evidence="2 3" key="1">
    <citation type="submission" date="2014-07" db="EMBL/GenBank/DDBJ databases">
        <title>Biosystematic studies on Modestobacter strains isolated from extreme hyper-arid desert soil and from historic building.</title>
        <authorList>
            <person name="Bukarasam K."/>
            <person name="Bull A."/>
            <person name="Girard G."/>
            <person name="van Wezel G."/>
            <person name="Goodfellow M."/>
        </authorList>
    </citation>
    <scope>NUCLEOTIDE SEQUENCE [LARGE SCALE GENOMIC DNA]</scope>
    <source>
        <strain evidence="2 3">KNN45-2b</strain>
    </source>
</reference>
<dbReference type="EMBL" id="JPMX01000093">
    <property type="protein sequence ID" value="KGH44961.1"/>
    <property type="molecule type" value="Genomic_DNA"/>
</dbReference>
<sequence>MSASDEKRASRIAAYHPVGDLAVDAERAQLRAWSVTTVLAMYDGMDQYFGCAPVNSAEAGKMQEQTSATEPATATASAGGTA</sequence>
<dbReference type="STRING" id="1522368.IN07_20375"/>
<name>A0A098Y5I4_9ACTN</name>
<feature type="compositionally biased region" description="Low complexity" evidence="1">
    <location>
        <begin position="63"/>
        <end position="82"/>
    </location>
</feature>
<keyword evidence="3" id="KW-1185">Reference proteome</keyword>